<proteinExistence type="inferred from homology"/>
<keyword evidence="14" id="KW-1185">Reference proteome</keyword>
<keyword evidence="9 11" id="KW-0226">DNA condensation</keyword>
<reference evidence="13" key="1">
    <citation type="submission" date="2009-12" db="EMBL/GenBank/DDBJ databases">
        <title>The Genome Sequence of Anolis carolinensis (Green Anole Lizard).</title>
        <authorList>
            <consortium name="The Genome Sequencing Platform"/>
            <person name="Di Palma F."/>
            <person name="Alfoldi J."/>
            <person name="Heiman D."/>
            <person name="Young S."/>
            <person name="Grabherr M."/>
            <person name="Johnson J."/>
            <person name="Lander E.S."/>
            <person name="Lindblad-Toh K."/>
        </authorList>
    </citation>
    <scope>NUCLEOTIDE SEQUENCE [LARGE SCALE GENOMIC DNA]</scope>
    <source>
        <strain evidence="13">JBL SC #1</strain>
    </source>
</reference>
<dbReference type="CTD" id="23397"/>
<dbReference type="STRING" id="28377.ENSACAP00000007910"/>
<gene>
    <name evidence="13" type="primary">ncaph</name>
</gene>
<dbReference type="OrthoDB" id="362021at2759"/>
<reference evidence="13" key="3">
    <citation type="submission" date="2025-09" db="UniProtKB">
        <authorList>
            <consortium name="Ensembl"/>
        </authorList>
    </citation>
    <scope>IDENTIFICATION</scope>
</reference>
<feature type="compositionally biased region" description="Polar residues" evidence="12">
    <location>
        <begin position="7"/>
        <end position="26"/>
    </location>
</feature>
<keyword evidence="10 11" id="KW-0131">Cell cycle</keyword>
<feature type="compositionally biased region" description="Polar residues" evidence="12">
    <location>
        <begin position="69"/>
        <end position="83"/>
    </location>
</feature>
<keyword evidence="6" id="KW-0963">Cytoplasm</keyword>
<dbReference type="Proteomes" id="UP000001646">
    <property type="component" value="Unplaced"/>
</dbReference>
<evidence type="ECO:0000256" key="5">
    <source>
        <dbReference type="ARBA" id="ARBA00022454"/>
    </source>
</evidence>
<evidence type="ECO:0000256" key="9">
    <source>
        <dbReference type="ARBA" id="ARBA00023067"/>
    </source>
</evidence>
<comment type="similarity">
    <text evidence="3 11">Belongs to the CND2 (condensin subunit 2) family.</text>
</comment>
<keyword evidence="5" id="KW-0158">Chromosome</keyword>
<dbReference type="Bgee" id="ENSACAG00000008024">
    <property type="expression patterns" value="Expressed in forelimb bud and 11 other cell types or tissues"/>
</dbReference>
<evidence type="ECO:0000256" key="7">
    <source>
        <dbReference type="ARBA" id="ARBA00022618"/>
    </source>
</evidence>
<evidence type="ECO:0000256" key="8">
    <source>
        <dbReference type="ARBA" id="ARBA00022776"/>
    </source>
</evidence>
<dbReference type="PANTHER" id="PTHR13108:SF9">
    <property type="entry name" value="CONDENSIN COMPLEX SUBUNIT 2"/>
    <property type="match status" value="1"/>
</dbReference>
<dbReference type="GO" id="GO:0051301">
    <property type="term" value="P:cell division"/>
    <property type="evidence" value="ECO:0007669"/>
    <property type="project" value="UniProtKB-KW"/>
</dbReference>
<keyword evidence="8 11" id="KW-0498">Mitosis</keyword>
<accession>H9GDF5</accession>
<dbReference type="GO" id="GO:0003682">
    <property type="term" value="F:chromatin binding"/>
    <property type="evidence" value="ECO:0000318"/>
    <property type="project" value="GO_Central"/>
</dbReference>
<evidence type="ECO:0000256" key="1">
    <source>
        <dbReference type="ARBA" id="ARBA00004286"/>
    </source>
</evidence>
<dbReference type="PIRSF" id="PIRSF017126">
    <property type="entry name" value="Condensin_H"/>
    <property type="match status" value="1"/>
</dbReference>
<dbReference type="InParanoid" id="H9GDF5"/>
<evidence type="ECO:0000256" key="6">
    <source>
        <dbReference type="ARBA" id="ARBA00022490"/>
    </source>
</evidence>
<evidence type="ECO:0000313" key="13">
    <source>
        <dbReference type="Ensembl" id="ENSACAP00000007910.3"/>
    </source>
</evidence>
<evidence type="ECO:0000256" key="12">
    <source>
        <dbReference type="SAM" id="MobiDB-lite"/>
    </source>
</evidence>
<evidence type="ECO:0000256" key="11">
    <source>
        <dbReference type="PIRNR" id="PIRNR017126"/>
    </source>
</evidence>
<evidence type="ECO:0000256" key="3">
    <source>
        <dbReference type="ARBA" id="ARBA00009471"/>
    </source>
</evidence>
<keyword evidence="7 11" id="KW-0132">Cell division</keyword>
<dbReference type="GO" id="GO:0005737">
    <property type="term" value="C:cytoplasm"/>
    <property type="evidence" value="ECO:0007669"/>
    <property type="project" value="UniProtKB-SubCell"/>
</dbReference>
<comment type="function">
    <text evidence="11">Regulatory subunit of the condensin complex, a complex required for conversion of interphase chromatin into mitotic-like condense chromosomes.</text>
</comment>
<protein>
    <recommendedName>
        <fullName evidence="4 11">Condensin complex subunit 2</fullName>
    </recommendedName>
</protein>
<dbReference type="PANTHER" id="PTHR13108">
    <property type="entry name" value="CONDENSIN COMPLEX SUBUNIT 2"/>
    <property type="match status" value="1"/>
</dbReference>
<evidence type="ECO:0000313" key="14">
    <source>
        <dbReference type="Proteomes" id="UP000001646"/>
    </source>
</evidence>
<organism evidence="13 14">
    <name type="scientific">Anolis carolinensis</name>
    <name type="common">Green anole</name>
    <name type="synonym">American chameleon</name>
    <dbReference type="NCBI Taxonomy" id="28377"/>
    <lineage>
        <taxon>Eukaryota</taxon>
        <taxon>Metazoa</taxon>
        <taxon>Chordata</taxon>
        <taxon>Craniata</taxon>
        <taxon>Vertebrata</taxon>
        <taxon>Euteleostomi</taxon>
        <taxon>Lepidosauria</taxon>
        <taxon>Squamata</taxon>
        <taxon>Bifurcata</taxon>
        <taxon>Unidentata</taxon>
        <taxon>Episquamata</taxon>
        <taxon>Toxicofera</taxon>
        <taxon>Iguania</taxon>
        <taxon>Dactyloidae</taxon>
        <taxon>Anolis</taxon>
    </lineage>
</organism>
<name>H9GDF5_ANOCA</name>
<evidence type="ECO:0000256" key="10">
    <source>
        <dbReference type="ARBA" id="ARBA00023306"/>
    </source>
</evidence>
<reference evidence="13" key="2">
    <citation type="submission" date="2025-08" db="UniProtKB">
        <authorList>
            <consortium name="Ensembl"/>
        </authorList>
    </citation>
    <scope>IDENTIFICATION</scope>
</reference>
<dbReference type="InterPro" id="IPR022816">
    <property type="entry name" value="Condensin_barren_su2"/>
</dbReference>
<dbReference type="AlphaFoldDB" id="H9GDF5"/>
<feature type="region of interest" description="Disordered" evidence="12">
    <location>
        <begin position="1"/>
        <end position="88"/>
    </location>
</feature>
<feature type="region of interest" description="Disordered" evidence="12">
    <location>
        <begin position="178"/>
        <end position="210"/>
    </location>
</feature>
<dbReference type="GeneID" id="100554071"/>
<dbReference type="Pfam" id="PF05786">
    <property type="entry name" value="Cnd2"/>
    <property type="match status" value="1"/>
</dbReference>
<sequence>MAGGRAMSSSTPQSAGHKGNTSSDSVFVSPGTRRQPLSSSGTPVLENFPDNDDERERKQRRRSRIVDLQFSTDSSLPIQSPSNKHAETSLPAIPQLSNAQIADHYSTCIKLSSENKITTKNAFGLFLIDYMAEILKQKDSELTNFKVAAGTLDASAKIYAVRVDAVHADVYKVLGRLGKESEPAGPTNGQDTGEADGDLESSKKNTRKRKRLYKTIEKNLNNINASETDRRVGIDPMFQQTVASFDECSTAGVFLTTLRTHSDLSEALFDSMVTPLSSVASEAPHSSAVKMAGLRAVLLQCAEKRPLCPSLAGFRFSEWDSASHNESVSALLEKFKKSNQVFDINAEVDSDPGDPLMEDDFDADNMDNTVANDLGEFSENIEACRTAPRNSKKNAVLLGEGDVSSMCLQLSMNPSEYSYFSPRTMSMWRGPEHWRFKLRQQSEANTEKASKRKAPRKAFEISFEEEVDFEPYFRKTRAATTLAKSTLENQNKKGYTLPADFHYDPDNLTGLFLKPGHRLCKMPQQGTSPSRDDEAGEYDYNNPNDTSNFCPALQDVDSDDDDIPAVFVGQGGMFEMTAHPITMANQDGELHGAINGLDITTYAESNLVAEPQKVNKMEIQYAKVAKKMDMKRLKQTMWRLLTYVPKDQTEEENESLEKSTGCSVVSEEKIFSSITKDLLHRLPPTMAKNLSVPLAFASLLHLANEKNLKLKGLEDLSDVLVTQEV</sequence>
<dbReference type="GO" id="GO:0000796">
    <property type="term" value="C:condensin complex"/>
    <property type="evidence" value="ECO:0000318"/>
    <property type="project" value="GO_Central"/>
</dbReference>
<evidence type="ECO:0000256" key="2">
    <source>
        <dbReference type="ARBA" id="ARBA00004496"/>
    </source>
</evidence>
<dbReference type="HOGENOM" id="CLU_010510_1_0_1"/>
<dbReference type="GO" id="GO:0007076">
    <property type="term" value="P:mitotic chromosome condensation"/>
    <property type="evidence" value="ECO:0000318"/>
    <property type="project" value="GO_Central"/>
</dbReference>
<dbReference type="Ensembl" id="ENSACAT00000008076.4">
    <property type="protein sequence ID" value="ENSACAP00000007910.3"/>
    <property type="gene ID" value="ENSACAG00000008024.4"/>
</dbReference>
<dbReference type="eggNOG" id="KOG2328">
    <property type="taxonomic scope" value="Eukaryota"/>
</dbReference>
<evidence type="ECO:0000256" key="4">
    <source>
        <dbReference type="ARBA" id="ARBA00016065"/>
    </source>
</evidence>
<dbReference type="GeneTree" id="ENSGT00390000004149"/>
<comment type="subcellular location">
    <subcellularLocation>
        <location evidence="1">Chromosome</location>
    </subcellularLocation>
    <subcellularLocation>
        <location evidence="2">Cytoplasm</location>
    </subcellularLocation>
</comment>